<name>A0A8K1CK84_PYTOL</name>
<dbReference type="InterPro" id="IPR039309">
    <property type="entry name" value="BT1"/>
</dbReference>
<evidence type="ECO:0000256" key="7">
    <source>
        <dbReference type="SAM" id="Phobius"/>
    </source>
</evidence>
<feature type="transmembrane region" description="Helical" evidence="7">
    <location>
        <begin position="355"/>
        <end position="373"/>
    </location>
</feature>
<keyword evidence="4 7" id="KW-0812">Transmembrane</keyword>
<evidence type="ECO:0000256" key="4">
    <source>
        <dbReference type="ARBA" id="ARBA00022692"/>
    </source>
</evidence>
<organism evidence="8 9">
    <name type="scientific">Pythium oligandrum</name>
    <name type="common">Mycoparasitic fungus</name>
    <dbReference type="NCBI Taxonomy" id="41045"/>
    <lineage>
        <taxon>Eukaryota</taxon>
        <taxon>Sar</taxon>
        <taxon>Stramenopiles</taxon>
        <taxon>Oomycota</taxon>
        <taxon>Peronosporomycetes</taxon>
        <taxon>Pythiales</taxon>
        <taxon>Pythiaceae</taxon>
        <taxon>Pythium</taxon>
    </lineage>
</organism>
<keyword evidence="6 7" id="KW-0472">Membrane</keyword>
<dbReference type="Proteomes" id="UP000794436">
    <property type="component" value="Unassembled WGS sequence"/>
</dbReference>
<evidence type="ECO:0000256" key="2">
    <source>
        <dbReference type="ARBA" id="ARBA00007015"/>
    </source>
</evidence>
<feature type="transmembrane region" description="Helical" evidence="7">
    <location>
        <begin position="226"/>
        <end position="246"/>
    </location>
</feature>
<feature type="transmembrane region" description="Helical" evidence="7">
    <location>
        <begin position="539"/>
        <end position="558"/>
    </location>
</feature>
<evidence type="ECO:0000313" key="9">
    <source>
        <dbReference type="Proteomes" id="UP000794436"/>
    </source>
</evidence>
<proteinExistence type="inferred from homology"/>
<dbReference type="InterPro" id="IPR036259">
    <property type="entry name" value="MFS_trans_sf"/>
</dbReference>
<evidence type="ECO:0000256" key="6">
    <source>
        <dbReference type="ARBA" id="ARBA00023136"/>
    </source>
</evidence>
<feature type="transmembrane region" description="Helical" evidence="7">
    <location>
        <begin position="495"/>
        <end position="518"/>
    </location>
</feature>
<keyword evidence="5 7" id="KW-1133">Transmembrane helix</keyword>
<feature type="transmembrane region" description="Helical" evidence="7">
    <location>
        <begin position="158"/>
        <end position="178"/>
    </location>
</feature>
<reference evidence="8" key="1">
    <citation type="submission" date="2019-03" db="EMBL/GenBank/DDBJ databases">
        <title>Long read genome sequence of the mycoparasitic Pythium oligandrum ATCC 38472 isolated from sugarbeet rhizosphere.</title>
        <authorList>
            <person name="Gaulin E."/>
        </authorList>
    </citation>
    <scope>NUCLEOTIDE SEQUENCE</scope>
    <source>
        <strain evidence="8">ATCC 38472_TT</strain>
    </source>
</reference>
<dbReference type="SUPFAM" id="SSF103473">
    <property type="entry name" value="MFS general substrate transporter"/>
    <property type="match status" value="1"/>
</dbReference>
<sequence length="559" mass="61946">MANDHFDLFEQHIKEKASNRTSIAVTDDDDDAVFMTHATNRGPLREIPDDDEAPRGRFVAGEAFFNYAAFGSLREGLPSVNLFTSEYIGLVINAIFYGFSSTFGSYAFQPLLVELLATYHEDQIEAAQSLVMWPGTLSVFMGLVSDCFPIFGYRRKSYIILGWLLACAMYIGMLILHQTADAASTSAGNMYMAFAVIAAFAMQLTWITSLALTVEYAQREHLYERGHLQALYLILVYGAAVITQIVVEQLTVPSEDGMSTSWTIDLSATSAILAVSCLLPLPFIMRFLTEDRTSPATTARLTLGTRMRELWNLLRQKVVYCIFFYLVGTMFLLSATSDDMQTAVMMWSGVSPAKSQKVVIAMTLSKFVSLLMWKSLLLNFNWRKQSVLGVTIFVLSQVALNVPASVDSLRSDWYYYVMRAIGEIPQGWLEVFIIVLPTEIADIGREGAAMGLVNSFLVLITIGGGSLWDSLNKGVETKVTAEEILADSAETRHSVMVAAIIYAVINLLGVVMAVFMPAQKLDAQQLRAFGGYNSMARNVIVLMFVLLVIYDFVVSIALL</sequence>
<protein>
    <submittedName>
        <fullName evidence="8">Uncharacterized protein</fullName>
    </submittedName>
</protein>
<gene>
    <name evidence="8" type="ORF">Poli38472_009318</name>
</gene>
<dbReference type="Pfam" id="PF03092">
    <property type="entry name" value="BT1"/>
    <property type="match status" value="1"/>
</dbReference>
<comment type="similarity">
    <text evidence="2">Belongs to the major facilitator superfamily. Folate-biopterin transporter (TC 2.A.71) family.</text>
</comment>
<dbReference type="PANTHER" id="PTHR31585">
    <property type="entry name" value="FOLATE-BIOPTERIN TRANSPORTER 1, CHLOROPLASTIC"/>
    <property type="match status" value="1"/>
</dbReference>
<comment type="subcellular location">
    <subcellularLocation>
        <location evidence="1">Membrane</location>
        <topology evidence="1">Multi-pass membrane protein</topology>
    </subcellularLocation>
</comment>
<dbReference type="EMBL" id="SPLM01000038">
    <property type="protein sequence ID" value="TMW65151.1"/>
    <property type="molecule type" value="Genomic_DNA"/>
</dbReference>
<feature type="transmembrane region" description="Helical" evidence="7">
    <location>
        <begin position="448"/>
        <end position="468"/>
    </location>
</feature>
<feature type="transmembrane region" description="Helical" evidence="7">
    <location>
        <begin position="416"/>
        <end position="436"/>
    </location>
</feature>
<keyword evidence="9" id="KW-1185">Reference proteome</keyword>
<evidence type="ECO:0000313" key="8">
    <source>
        <dbReference type="EMBL" id="TMW65151.1"/>
    </source>
</evidence>
<keyword evidence="3" id="KW-0813">Transport</keyword>
<feature type="transmembrane region" description="Helical" evidence="7">
    <location>
        <begin position="131"/>
        <end position="151"/>
    </location>
</feature>
<evidence type="ECO:0000256" key="1">
    <source>
        <dbReference type="ARBA" id="ARBA00004141"/>
    </source>
</evidence>
<feature type="transmembrane region" description="Helical" evidence="7">
    <location>
        <begin position="87"/>
        <end position="108"/>
    </location>
</feature>
<evidence type="ECO:0000256" key="3">
    <source>
        <dbReference type="ARBA" id="ARBA00022448"/>
    </source>
</evidence>
<feature type="transmembrane region" description="Helical" evidence="7">
    <location>
        <begin position="190"/>
        <end position="214"/>
    </location>
</feature>
<evidence type="ECO:0000256" key="5">
    <source>
        <dbReference type="ARBA" id="ARBA00022989"/>
    </source>
</evidence>
<accession>A0A8K1CK84</accession>
<feature type="transmembrane region" description="Helical" evidence="7">
    <location>
        <begin position="318"/>
        <end position="335"/>
    </location>
</feature>
<dbReference type="OrthoDB" id="164313at2759"/>
<dbReference type="AlphaFoldDB" id="A0A8K1CK84"/>
<dbReference type="GO" id="GO:0016020">
    <property type="term" value="C:membrane"/>
    <property type="evidence" value="ECO:0007669"/>
    <property type="project" value="UniProtKB-SubCell"/>
</dbReference>
<feature type="transmembrane region" description="Helical" evidence="7">
    <location>
        <begin position="385"/>
        <end position="404"/>
    </location>
</feature>
<comment type="caution">
    <text evidence="8">The sequence shown here is derived from an EMBL/GenBank/DDBJ whole genome shotgun (WGS) entry which is preliminary data.</text>
</comment>
<dbReference type="PANTHER" id="PTHR31585:SF5">
    <property type="entry name" value="RNA-BINDING S4 DOMAIN-CONTAINING PROTEIN"/>
    <property type="match status" value="1"/>
</dbReference>
<feature type="transmembrane region" description="Helical" evidence="7">
    <location>
        <begin position="266"/>
        <end position="285"/>
    </location>
</feature>